<gene>
    <name evidence="2" type="ORF">J2S43_000971</name>
</gene>
<dbReference type="Proteomes" id="UP001240984">
    <property type="component" value="Unassembled WGS sequence"/>
</dbReference>
<organism evidence="2 3">
    <name type="scientific">Catenuloplanes nepalensis</name>
    <dbReference type="NCBI Taxonomy" id="587533"/>
    <lineage>
        <taxon>Bacteria</taxon>
        <taxon>Bacillati</taxon>
        <taxon>Actinomycetota</taxon>
        <taxon>Actinomycetes</taxon>
        <taxon>Micromonosporales</taxon>
        <taxon>Micromonosporaceae</taxon>
        <taxon>Catenuloplanes</taxon>
    </lineage>
</organism>
<proteinExistence type="predicted"/>
<keyword evidence="3" id="KW-1185">Reference proteome</keyword>
<evidence type="ECO:0000313" key="3">
    <source>
        <dbReference type="Proteomes" id="UP001240984"/>
    </source>
</evidence>
<dbReference type="EMBL" id="JAUSRA010000001">
    <property type="protein sequence ID" value="MDP9792459.1"/>
    <property type="molecule type" value="Genomic_DNA"/>
</dbReference>
<comment type="caution">
    <text evidence="2">The sequence shown here is derived from an EMBL/GenBank/DDBJ whole genome shotgun (WGS) entry which is preliminary data.</text>
</comment>
<reference evidence="2 3" key="1">
    <citation type="submission" date="2023-07" db="EMBL/GenBank/DDBJ databases">
        <title>Sequencing the genomes of 1000 actinobacteria strains.</title>
        <authorList>
            <person name="Klenk H.-P."/>
        </authorList>
    </citation>
    <scope>NUCLEOTIDE SEQUENCE [LARGE SCALE GENOMIC DNA]</scope>
    <source>
        <strain evidence="2 3">DSM 44710</strain>
    </source>
</reference>
<feature type="region of interest" description="Disordered" evidence="1">
    <location>
        <begin position="173"/>
        <end position="235"/>
    </location>
</feature>
<evidence type="ECO:0000313" key="2">
    <source>
        <dbReference type="EMBL" id="MDP9792459.1"/>
    </source>
</evidence>
<protein>
    <submittedName>
        <fullName evidence="2">Uncharacterized protein</fullName>
    </submittedName>
</protein>
<name>A0ABT9MM09_9ACTN</name>
<sequence length="267" mass="28483">MPGYLVGDAVTAYLAAMHRCDAARMPILLPTPTINPHIDLYVAAVAATAHDLHSSAGDDRLGQAIVYLRRTDRSVDPARWEPDQQHTAVNTLTEILGAALAREVRRRPAGDRLRRYALCAAYDAATSDDGGPAHAQLARIGGLLRAAGNADRLWAIRSQCRSAVRARSVPRALSVGGRGSPPGRSWRACSTGTSPCRSEPRVNRTGANHLGRSASAGISRQPGRSKPASDLACGRAHRLTRPRRCIRSERYGCGRRAGARFAGTGAA</sequence>
<feature type="compositionally biased region" description="Low complexity" evidence="1">
    <location>
        <begin position="173"/>
        <end position="185"/>
    </location>
</feature>
<accession>A0ABT9MM09</accession>
<evidence type="ECO:0000256" key="1">
    <source>
        <dbReference type="SAM" id="MobiDB-lite"/>
    </source>
</evidence>
<dbReference type="RefSeq" id="WP_306827343.1">
    <property type="nucleotide sequence ID" value="NZ_JAUSRA010000001.1"/>
</dbReference>